<dbReference type="CDD" id="cd06550">
    <property type="entry name" value="TM_ABC_iron-siderophores_like"/>
    <property type="match status" value="1"/>
</dbReference>
<proteinExistence type="inferred from homology"/>
<organism evidence="9 10">
    <name type="scientific">Corynebacterium timonense</name>
    <dbReference type="NCBI Taxonomy" id="441500"/>
    <lineage>
        <taxon>Bacteria</taxon>
        <taxon>Bacillati</taxon>
        <taxon>Actinomycetota</taxon>
        <taxon>Actinomycetes</taxon>
        <taxon>Mycobacteriales</taxon>
        <taxon>Corynebacteriaceae</taxon>
        <taxon>Corynebacterium</taxon>
    </lineage>
</organism>
<keyword evidence="4" id="KW-1003">Cell membrane</keyword>
<feature type="transmembrane region" description="Helical" evidence="8">
    <location>
        <begin position="96"/>
        <end position="115"/>
    </location>
</feature>
<evidence type="ECO:0000256" key="1">
    <source>
        <dbReference type="ARBA" id="ARBA00004651"/>
    </source>
</evidence>
<dbReference type="EMBL" id="LT629765">
    <property type="protein sequence ID" value="SDR84911.1"/>
    <property type="molecule type" value="Genomic_DNA"/>
</dbReference>
<feature type="transmembrane region" description="Helical" evidence="8">
    <location>
        <begin position="275"/>
        <end position="299"/>
    </location>
</feature>
<keyword evidence="5 8" id="KW-0812">Transmembrane</keyword>
<feature type="transmembrane region" description="Helical" evidence="8">
    <location>
        <begin position="64"/>
        <end position="84"/>
    </location>
</feature>
<gene>
    <name evidence="9" type="ORF">SAMN04488539_0503</name>
</gene>
<reference evidence="9 10" key="1">
    <citation type="submission" date="2016-10" db="EMBL/GenBank/DDBJ databases">
        <authorList>
            <person name="de Groot N.N."/>
        </authorList>
    </citation>
    <scope>NUCLEOTIDE SEQUENCE [LARGE SCALE GENOMIC DNA]</scope>
    <source>
        <strain evidence="9 10">DSM 45434</strain>
    </source>
</reference>
<dbReference type="AlphaFoldDB" id="A0A1H1MDJ7"/>
<dbReference type="eggNOG" id="COG0609">
    <property type="taxonomic scope" value="Bacteria"/>
</dbReference>
<dbReference type="InterPro" id="IPR000522">
    <property type="entry name" value="ABC_transptr_permease_BtuC"/>
</dbReference>
<evidence type="ECO:0000256" key="4">
    <source>
        <dbReference type="ARBA" id="ARBA00022475"/>
    </source>
</evidence>
<dbReference type="SUPFAM" id="SSF81345">
    <property type="entry name" value="ABC transporter involved in vitamin B12 uptake, BtuC"/>
    <property type="match status" value="1"/>
</dbReference>
<dbReference type="GO" id="GO:0005886">
    <property type="term" value="C:plasma membrane"/>
    <property type="evidence" value="ECO:0007669"/>
    <property type="project" value="UniProtKB-SubCell"/>
</dbReference>
<keyword evidence="10" id="KW-1185">Reference proteome</keyword>
<evidence type="ECO:0000313" key="9">
    <source>
        <dbReference type="EMBL" id="SDR84911.1"/>
    </source>
</evidence>
<keyword evidence="7 8" id="KW-0472">Membrane</keyword>
<feature type="transmembrane region" description="Helical" evidence="8">
    <location>
        <begin position="311"/>
        <end position="331"/>
    </location>
</feature>
<accession>A0A1H1MDJ7</accession>
<comment type="subcellular location">
    <subcellularLocation>
        <location evidence="1">Cell membrane</location>
        <topology evidence="1">Multi-pass membrane protein</topology>
    </subcellularLocation>
</comment>
<dbReference type="PANTHER" id="PTHR30472:SF1">
    <property type="entry name" value="FE(3+) DICITRATE TRANSPORT SYSTEM PERMEASE PROTEIN FECC-RELATED"/>
    <property type="match status" value="1"/>
</dbReference>
<feature type="transmembrane region" description="Helical" evidence="8">
    <location>
        <begin position="154"/>
        <end position="179"/>
    </location>
</feature>
<protein>
    <submittedName>
        <fullName evidence="9">Iron complex transport system permease protein</fullName>
    </submittedName>
</protein>
<sequence length="336" mass="33174">MAVPKLRRRPPLPAVLVAALIALGFATALSLALGARPIPLPEVWAALTDPTPGPVSAIIWDRRIPRTLVAVICGASLGLAGALAQALTRNPLADTGVLGINSGAAFAIVVGLAAGAPDSSFALSALAVVGAGAAGAGIYALSRGGAGGVDPLRLVLAGVALSAIVGGIGDGLALVNPQAFDRLHAWMVGSVDVGSYRPVYLALSGLALGGVAAAASIRGLGALQLGEETAAALGAHLARTRATALAAIIVLAATATAAAGVIVFLGLLVPHVARWLVGASFGRILALSGLFGPIVLLSADVVGRVLTPGEFPAGVVVSFIGAPFLIAYAQLRRKGI</sequence>
<evidence type="ECO:0000256" key="5">
    <source>
        <dbReference type="ARBA" id="ARBA00022692"/>
    </source>
</evidence>
<keyword evidence="3" id="KW-0813">Transport</keyword>
<dbReference type="STRING" id="1203190.GCA_000312345_00273"/>
<dbReference type="GO" id="GO:0022857">
    <property type="term" value="F:transmembrane transporter activity"/>
    <property type="evidence" value="ECO:0007669"/>
    <property type="project" value="InterPro"/>
</dbReference>
<keyword evidence="6 8" id="KW-1133">Transmembrane helix</keyword>
<comment type="similarity">
    <text evidence="2">Belongs to the binding-protein-dependent transport system permease family. FecCD subfamily.</text>
</comment>
<evidence type="ECO:0000256" key="6">
    <source>
        <dbReference type="ARBA" id="ARBA00022989"/>
    </source>
</evidence>
<evidence type="ECO:0000313" key="10">
    <source>
        <dbReference type="Proteomes" id="UP000182237"/>
    </source>
</evidence>
<name>A0A1H1MDJ7_9CORY</name>
<dbReference type="GO" id="GO:0033214">
    <property type="term" value="P:siderophore-iron import into cell"/>
    <property type="evidence" value="ECO:0007669"/>
    <property type="project" value="TreeGrafter"/>
</dbReference>
<dbReference type="Proteomes" id="UP000182237">
    <property type="component" value="Chromosome I"/>
</dbReference>
<feature type="transmembrane region" description="Helical" evidence="8">
    <location>
        <begin position="242"/>
        <end position="269"/>
    </location>
</feature>
<evidence type="ECO:0000256" key="7">
    <source>
        <dbReference type="ARBA" id="ARBA00023136"/>
    </source>
</evidence>
<dbReference type="Pfam" id="PF01032">
    <property type="entry name" value="FecCD"/>
    <property type="match status" value="1"/>
</dbReference>
<dbReference type="InterPro" id="IPR037294">
    <property type="entry name" value="ABC_BtuC-like"/>
</dbReference>
<dbReference type="PANTHER" id="PTHR30472">
    <property type="entry name" value="FERRIC ENTEROBACTIN TRANSPORT SYSTEM PERMEASE PROTEIN"/>
    <property type="match status" value="1"/>
</dbReference>
<evidence type="ECO:0000256" key="3">
    <source>
        <dbReference type="ARBA" id="ARBA00022448"/>
    </source>
</evidence>
<dbReference type="Gene3D" id="1.10.3470.10">
    <property type="entry name" value="ABC transporter involved in vitamin B12 uptake, BtuC"/>
    <property type="match status" value="1"/>
</dbReference>
<evidence type="ECO:0000256" key="8">
    <source>
        <dbReference type="SAM" id="Phobius"/>
    </source>
</evidence>
<evidence type="ECO:0000256" key="2">
    <source>
        <dbReference type="ARBA" id="ARBA00007935"/>
    </source>
</evidence>
<feature type="transmembrane region" description="Helical" evidence="8">
    <location>
        <begin position="121"/>
        <end position="142"/>
    </location>
</feature>